<evidence type="ECO:0000313" key="2">
    <source>
        <dbReference type="EMBL" id="CEG40130.1"/>
    </source>
</evidence>
<dbReference type="RefSeq" id="XP_024576499.1">
    <property type="nucleotide sequence ID" value="XM_024725754.1"/>
</dbReference>
<name>A0A0P1AHB6_PLAHL</name>
<sequence>MASTAALYAAEVVAQMPVAGYPSARGDEHKSSRQRSRNSYYRSSSSRELSPAPKSLRSHYIERCSSSVRRSCSTSRRRVSLQKHISADRLCGRDVEYRNRSISVGRQSRSPIRHWRSQSRSVSRRRQEASAASQTQSSRGHSNSRYSAAEHLQTSASNLTLKYGPDEFIDVKQTTSQSKSVGTNENLKTATGIYEDSSSIHRDSHDRLLSHLSHDDCATSSSPAPHGSASPAKVTVFPKRVTVSPPQCGRITMRTSTNQISGNGSHRLIDPIMEKKREALLESHRTWLKSKSDFNRAEMKYVSIEAELQLAEFWLDIVTKNLKDVGKRIEVHDWNFQKITNVA</sequence>
<feature type="compositionally biased region" description="Low complexity" evidence="1">
    <location>
        <begin position="129"/>
        <end position="139"/>
    </location>
</feature>
<dbReference type="Proteomes" id="UP000054928">
    <property type="component" value="Unassembled WGS sequence"/>
</dbReference>
<dbReference type="GeneID" id="36405402"/>
<protein>
    <submittedName>
        <fullName evidence="2">Uncharacterized protein</fullName>
    </submittedName>
</protein>
<dbReference type="EMBL" id="CCYD01000468">
    <property type="protein sequence ID" value="CEG40130.1"/>
    <property type="molecule type" value="Genomic_DNA"/>
</dbReference>
<keyword evidence="3" id="KW-1185">Reference proteome</keyword>
<organism evidence="2 3">
    <name type="scientific">Plasmopara halstedii</name>
    <name type="common">Downy mildew of sunflower</name>
    <dbReference type="NCBI Taxonomy" id="4781"/>
    <lineage>
        <taxon>Eukaryota</taxon>
        <taxon>Sar</taxon>
        <taxon>Stramenopiles</taxon>
        <taxon>Oomycota</taxon>
        <taxon>Peronosporomycetes</taxon>
        <taxon>Peronosporales</taxon>
        <taxon>Peronosporaceae</taxon>
        <taxon>Plasmopara</taxon>
    </lineage>
</organism>
<feature type="region of interest" description="Disordered" evidence="1">
    <location>
        <begin position="102"/>
        <end position="148"/>
    </location>
</feature>
<feature type="region of interest" description="Disordered" evidence="1">
    <location>
        <begin position="21"/>
        <end position="56"/>
    </location>
</feature>
<evidence type="ECO:0000313" key="3">
    <source>
        <dbReference type="Proteomes" id="UP000054928"/>
    </source>
</evidence>
<accession>A0A0P1AHB6</accession>
<proteinExistence type="predicted"/>
<dbReference type="OrthoDB" id="166065at2759"/>
<dbReference type="OMA" id="QDTRHPT"/>
<dbReference type="AlphaFoldDB" id="A0A0P1AHB6"/>
<feature type="compositionally biased region" description="Low complexity" evidence="1">
    <location>
        <begin position="37"/>
        <end position="47"/>
    </location>
</feature>
<reference evidence="3" key="1">
    <citation type="submission" date="2014-09" db="EMBL/GenBank/DDBJ databases">
        <authorList>
            <person name="Sharma Rahul"/>
            <person name="Thines Marco"/>
        </authorList>
    </citation>
    <scope>NUCLEOTIDE SEQUENCE [LARGE SCALE GENOMIC DNA]</scope>
</reference>
<evidence type="ECO:0000256" key="1">
    <source>
        <dbReference type="SAM" id="MobiDB-lite"/>
    </source>
</evidence>